<dbReference type="STRING" id="3708.A0A078G8R3"/>
<proteinExistence type="predicted"/>
<dbReference type="InterPro" id="IPR038930">
    <property type="entry name" value="CEP13/CEP14"/>
</dbReference>
<accession>A0A078G8R3</accession>
<dbReference type="Proteomes" id="UP000028999">
    <property type="component" value="Unassembled WGS sequence"/>
</dbReference>
<evidence type="ECO:0000313" key="3">
    <source>
        <dbReference type="EMBL" id="CDY21771.1"/>
    </source>
</evidence>
<dbReference type="GO" id="GO:0006970">
    <property type="term" value="P:response to osmotic stress"/>
    <property type="evidence" value="ECO:0007669"/>
    <property type="project" value="InterPro"/>
</dbReference>
<evidence type="ECO:0000256" key="1">
    <source>
        <dbReference type="SAM" id="MobiDB-lite"/>
    </source>
</evidence>
<feature type="chain" id="PRO_5001735689" evidence="2">
    <location>
        <begin position="28"/>
        <end position="94"/>
    </location>
</feature>
<keyword evidence="2" id="KW-0732">Signal</keyword>
<keyword evidence="4" id="KW-1185">Reference proteome</keyword>
<evidence type="ECO:0000256" key="2">
    <source>
        <dbReference type="SAM" id="SignalP"/>
    </source>
</evidence>
<dbReference type="OrthoDB" id="1915362at2759"/>
<dbReference type="OMA" id="QSCQARK"/>
<dbReference type="SMR" id="A0A078G8R3"/>
<dbReference type="PaxDb" id="3708-A0A078G8R3"/>
<dbReference type="PANTHER" id="PTHR37180">
    <property type="entry name" value="PRECURSOR OF CEP14"/>
    <property type="match status" value="1"/>
</dbReference>
<dbReference type="GeneID" id="106434910"/>
<feature type="signal peptide" evidence="2">
    <location>
        <begin position="1"/>
        <end position="27"/>
    </location>
</feature>
<evidence type="ECO:0000313" key="4">
    <source>
        <dbReference type="Proteomes" id="UP000028999"/>
    </source>
</evidence>
<gene>
    <name evidence="3" type="primary">BnaA09g45220D</name>
    <name evidence="3" type="ORF">GSBRNA2T00016282001</name>
</gene>
<dbReference type="AlphaFoldDB" id="A0A078G8R3"/>
<dbReference type="EMBL" id="LK032123">
    <property type="protein sequence ID" value="CDY21771.1"/>
    <property type="molecule type" value="Genomic_DNA"/>
</dbReference>
<feature type="region of interest" description="Disordered" evidence="1">
    <location>
        <begin position="48"/>
        <end position="94"/>
    </location>
</feature>
<dbReference type="PROSITE" id="PS51257">
    <property type="entry name" value="PROKAR_LIPOPROTEIN"/>
    <property type="match status" value="1"/>
</dbReference>
<organism evidence="3 4">
    <name type="scientific">Brassica napus</name>
    <name type="common">Rape</name>
    <dbReference type="NCBI Taxonomy" id="3708"/>
    <lineage>
        <taxon>Eukaryota</taxon>
        <taxon>Viridiplantae</taxon>
        <taxon>Streptophyta</taxon>
        <taxon>Embryophyta</taxon>
        <taxon>Tracheophyta</taxon>
        <taxon>Spermatophyta</taxon>
        <taxon>Magnoliopsida</taxon>
        <taxon>eudicotyledons</taxon>
        <taxon>Gunneridae</taxon>
        <taxon>Pentapetalae</taxon>
        <taxon>rosids</taxon>
        <taxon>malvids</taxon>
        <taxon>Brassicales</taxon>
        <taxon>Brassicaceae</taxon>
        <taxon>Brassiceae</taxon>
        <taxon>Brassica</taxon>
    </lineage>
</organism>
<sequence length="94" mass="10012">MARVRISISIICLLILIVGFVSQSCEARKVLMPYGASKGLFLSALPKGNVPPSAPSDKGHTSPPEDYSDHHTVPEISPEIYRRLGSVPSPGVGN</sequence>
<dbReference type="GO" id="GO:0006995">
    <property type="term" value="P:cellular response to nitrogen starvation"/>
    <property type="evidence" value="ECO:0007669"/>
    <property type="project" value="InterPro"/>
</dbReference>
<dbReference type="RefSeq" id="XP_048597632.1">
    <property type="nucleotide sequence ID" value="XM_048741675.1"/>
</dbReference>
<dbReference type="PANTHER" id="PTHR37180:SF8">
    <property type="entry name" value="PRECURSOR OF CEP13"/>
    <property type="match status" value="1"/>
</dbReference>
<name>A0A078G8R3_BRANA</name>
<dbReference type="Gramene" id="CDY21771">
    <property type="protein sequence ID" value="CDY21771"/>
    <property type="gene ID" value="GSBRNA2T00016282001"/>
</dbReference>
<protein>
    <submittedName>
        <fullName evidence="3">BnaA09g45220D protein</fullName>
    </submittedName>
</protein>
<reference evidence="3 4" key="1">
    <citation type="journal article" date="2014" name="Science">
        <title>Plant genetics. Early allopolyploid evolution in the post-Neolithic Brassica napus oilseed genome.</title>
        <authorList>
            <person name="Chalhoub B."/>
            <person name="Denoeud F."/>
            <person name="Liu S."/>
            <person name="Parkin I.A."/>
            <person name="Tang H."/>
            <person name="Wang X."/>
            <person name="Chiquet J."/>
            <person name="Belcram H."/>
            <person name="Tong C."/>
            <person name="Samans B."/>
            <person name="Correa M."/>
            <person name="Da Silva C."/>
            <person name="Just J."/>
            <person name="Falentin C."/>
            <person name="Koh C.S."/>
            <person name="Le Clainche I."/>
            <person name="Bernard M."/>
            <person name="Bento P."/>
            <person name="Noel B."/>
            <person name="Labadie K."/>
            <person name="Alberti A."/>
            <person name="Charles M."/>
            <person name="Arnaud D."/>
            <person name="Guo H."/>
            <person name="Daviaud C."/>
            <person name="Alamery S."/>
            <person name="Jabbari K."/>
            <person name="Zhao M."/>
            <person name="Edger P.P."/>
            <person name="Chelaifa H."/>
            <person name="Tack D."/>
            <person name="Lassalle G."/>
            <person name="Mestiri I."/>
            <person name="Schnel N."/>
            <person name="Le Paslier M.C."/>
            <person name="Fan G."/>
            <person name="Renault V."/>
            <person name="Bayer P.E."/>
            <person name="Golicz A.A."/>
            <person name="Manoli S."/>
            <person name="Lee T.H."/>
            <person name="Thi V.H."/>
            <person name="Chalabi S."/>
            <person name="Hu Q."/>
            <person name="Fan C."/>
            <person name="Tollenaere R."/>
            <person name="Lu Y."/>
            <person name="Battail C."/>
            <person name="Shen J."/>
            <person name="Sidebottom C.H."/>
            <person name="Wang X."/>
            <person name="Canaguier A."/>
            <person name="Chauveau A."/>
            <person name="Berard A."/>
            <person name="Deniot G."/>
            <person name="Guan M."/>
            <person name="Liu Z."/>
            <person name="Sun F."/>
            <person name="Lim Y.P."/>
            <person name="Lyons E."/>
            <person name="Town C.D."/>
            <person name="Bancroft I."/>
            <person name="Wang X."/>
            <person name="Meng J."/>
            <person name="Ma J."/>
            <person name="Pires J.C."/>
            <person name="King G.J."/>
            <person name="Brunel D."/>
            <person name="Delourme R."/>
            <person name="Renard M."/>
            <person name="Aury J.M."/>
            <person name="Adams K.L."/>
            <person name="Batley J."/>
            <person name="Snowdon R.J."/>
            <person name="Tost J."/>
            <person name="Edwards D."/>
            <person name="Zhou Y."/>
            <person name="Hua W."/>
            <person name="Sharpe A.G."/>
            <person name="Paterson A.H."/>
            <person name="Guan C."/>
            <person name="Wincker P."/>
        </authorList>
    </citation>
    <scope>NUCLEOTIDE SEQUENCE [LARGE SCALE GENOMIC DNA]</scope>
    <source>
        <strain evidence="4">cv. Darmor-bzh</strain>
    </source>
</reference>